<dbReference type="InterPro" id="IPR000916">
    <property type="entry name" value="Bet_v_I/MLP"/>
</dbReference>
<keyword evidence="3" id="KW-1185">Reference proteome</keyword>
<name>A0AA88R8N4_9ASTE</name>
<protein>
    <recommendedName>
        <fullName evidence="1">Bet v I/Major latex protein domain-containing protein</fullName>
    </recommendedName>
</protein>
<gene>
    <name evidence="2" type="ORF">RJ640_001957</name>
</gene>
<dbReference type="Gene3D" id="3.30.530.20">
    <property type="match status" value="1"/>
</dbReference>
<dbReference type="Pfam" id="PF00407">
    <property type="entry name" value="Bet_v_1"/>
    <property type="match status" value="1"/>
</dbReference>
<comment type="caution">
    <text evidence="2">The sequence shown here is derived from an EMBL/GenBank/DDBJ whole genome shotgun (WGS) entry which is preliminary data.</text>
</comment>
<accession>A0AA88R8N4</accession>
<dbReference type="GO" id="GO:0006952">
    <property type="term" value="P:defense response"/>
    <property type="evidence" value="ECO:0007669"/>
    <property type="project" value="InterPro"/>
</dbReference>
<feature type="domain" description="Bet v I/Major latex protein" evidence="1">
    <location>
        <begin position="133"/>
        <end position="167"/>
    </location>
</feature>
<reference evidence="2" key="1">
    <citation type="submission" date="2022-12" db="EMBL/GenBank/DDBJ databases">
        <title>Draft genome assemblies for two species of Escallonia (Escalloniales).</title>
        <authorList>
            <person name="Chanderbali A."/>
            <person name="Dervinis C."/>
            <person name="Anghel I."/>
            <person name="Soltis D."/>
            <person name="Soltis P."/>
            <person name="Zapata F."/>
        </authorList>
    </citation>
    <scope>NUCLEOTIDE SEQUENCE</scope>
    <source>
        <strain evidence="2">UCBG92.1500</strain>
        <tissue evidence="2">Leaf</tissue>
    </source>
</reference>
<dbReference type="AlphaFoldDB" id="A0AA88R8N4"/>
<dbReference type="Proteomes" id="UP001187471">
    <property type="component" value="Unassembled WGS sequence"/>
</dbReference>
<evidence type="ECO:0000259" key="1">
    <source>
        <dbReference type="Pfam" id="PF00407"/>
    </source>
</evidence>
<dbReference type="EMBL" id="JAVXUO010001527">
    <property type="protein sequence ID" value="KAK2981443.1"/>
    <property type="molecule type" value="Genomic_DNA"/>
</dbReference>
<evidence type="ECO:0000313" key="2">
    <source>
        <dbReference type="EMBL" id="KAK2981443.1"/>
    </source>
</evidence>
<proteinExistence type="predicted"/>
<dbReference type="InterPro" id="IPR023393">
    <property type="entry name" value="START-like_dom_sf"/>
</dbReference>
<evidence type="ECO:0000313" key="3">
    <source>
        <dbReference type="Proteomes" id="UP001187471"/>
    </source>
</evidence>
<dbReference type="SUPFAM" id="SSF55961">
    <property type="entry name" value="Bet v1-like"/>
    <property type="match status" value="1"/>
</dbReference>
<sequence length="177" mass="20237">MPTLIQLRSTLQKSLPTTNIIPSRAVGNSFYETDFEEHSHKICCICFVACSLNQIYKLDKLPPIIWNKLPGSHAIMLEETKSKRVKRKPIPRLHLLFVDPSFKLGSIISWFLQTRKMSIPTFGKRIFPNQLQQIFDGKAKVAKEVIDGVDEKNKTVIFRVIEGDLLEIEELCGYSSC</sequence>
<organism evidence="2 3">
    <name type="scientific">Escallonia rubra</name>
    <dbReference type="NCBI Taxonomy" id="112253"/>
    <lineage>
        <taxon>Eukaryota</taxon>
        <taxon>Viridiplantae</taxon>
        <taxon>Streptophyta</taxon>
        <taxon>Embryophyta</taxon>
        <taxon>Tracheophyta</taxon>
        <taxon>Spermatophyta</taxon>
        <taxon>Magnoliopsida</taxon>
        <taxon>eudicotyledons</taxon>
        <taxon>Gunneridae</taxon>
        <taxon>Pentapetalae</taxon>
        <taxon>asterids</taxon>
        <taxon>campanulids</taxon>
        <taxon>Escalloniales</taxon>
        <taxon>Escalloniaceae</taxon>
        <taxon>Escallonia</taxon>
    </lineage>
</organism>